<dbReference type="AlphaFoldDB" id="A0A7U7EMZ8"/>
<evidence type="ECO:0000256" key="6">
    <source>
        <dbReference type="ARBA" id="ARBA00023136"/>
    </source>
</evidence>
<dbReference type="Pfam" id="PF02080">
    <property type="entry name" value="TrkA_C"/>
    <property type="match status" value="2"/>
</dbReference>
<dbReference type="GO" id="GO:0006813">
    <property type="term" value="P:potassium ion transport"/>
    <property type="evidence" value="ECO:0007669"/>
    <property type="project" value="InterPro"/>
</dbReference>
<feature type="transmembrane region" description="Helical" evidence="7">
    <location>
        <begin position="464"/>
        <end position="482"/>
    </location>
</feature>
<evidence type="ECO:0000256" key="4">
    <source>
        <dbReference type="ARBA" id="ARBA00022737"/>
    </source>
</evidence>
<evidence type="ECO:0000256" key="7">
    <source>
        <dbReference type="SAM" id="Phobius"/>
    </source>
</evidence>
<feature type="transmembrane region" description="Helical" evidence="7">
    <location>
        <begin position="175"/>
        <end position="195"/>
    </location>
</feature>
<dbReference type="RefSeq" id="WP_187671352.1">
    <property type="nucleotide sequence ID" value="NZ_CAJFCI010000045.1"/>
</dbReference>
<reference evidence="9 10" key="1">
    <citation type="submission" date="2020-08" db="EMBL/GenBank/DDBJ databases">
        <authorList>
            <person name="Criscuolo A."/>
        </authorList>
    </citation>
    <scope>NUCLEOTIDE SEQUENCE [LARGE SCALE GENOMIC DNA]</scope>
    <source>
        <strain evidence="9">CIP111764</strain>
    </source>
</reference>
<feature type="domain" description="RCK C-terminal" evidence="8">
    <location>
        <begin position="313"/>
        <end position="397"/>
    </location>
</feature>
<keyword evidence="5 7" id="KW-1133">Transmembrane helix</keyword>
<feature type="transmembrane region" description="Helical" evidence="7">
    <location>
        <begin position="28"/>
        <end position="45"/>
    </location>
</feature>
<keyword evidence="2" id="KW-0813">Transport</keyword>
<dbReference type="InterPro" id="IPR051679">
    <property type="entry name" value="DASS-Related_Transporters"/>
</dbReference>
<evidence type="ECO:0000256" key="1">
    <source>
        <dbReference type="ARBA" id="ARBA00004141"/>
    </source>
</evidence>
<keyword evidence="4" id="KW-0677">Repeat</keyword>
<dbReference type="InterPro" id="IPR036721">
    <property type="entry name" value="RCK_C_sf"/>
</dbReference>
<dbReference type="Pfam" id="PF03600">
    <property type="entry name" value="CitMHS"/>
    <property type="match status" value="1"/>
</dbReference>
<comment type="caution">
    <text evidence="9">The sequence shown here is derived from an EMBL/GenBank/DDBJ whole genome shotgun (WGS) entry which is preliminary data.</text>
</comment>
<dbReference type="PANTHER" id="PTHR43652">
    <property type="entry name" value="BASIC AMINO ACID ANTIPORTER YFCC-RELATED"/>
    <property type="match status" value="1"/>
</dbReference>
<feature type="transmembrane region" description="Helical" evidence="7">
    <location>
        <begin position="587"/>
        <end position="607"/>
    </location>
</feature>
<feature type="transmembrane region" description="Helical" evidence="7">
    <location>
        <begin position="419"/>
        <end position="452"/>
    </location>
</feature>
<comment type="subcellular location">
    <subcellularLocation>
        <location evidence="1">Membrane</location>
        <topology evidence="1">Multi-pass membrane protein</topology>
    </subcellularLocation>
</comment>
<dbReference type="Gene3D" id="3.30.70.1450">
    <property type="entry name" value="Regulator of K+ conductance, C-terminal domain"/>
    <property type="match status" value="2"/>
</dbReference>
<feature type="transmembrane region" description="Helical" evidence="7">
    <location>
        <begin position="549"/>
        <end position="567"/>
    </location>
</feature>
<keyword evidence="3 7" id="KW-0812">Transmembrane</keyword>
<dbReference type="SUPFAM" id="SSF116726">
    <property type="entry name" value="TrkA C-terminal domain-like"/>
    <property type="match status" value="2"/>
</dbReference>
<feature type="transmembrane region" description="Helical" evidence="7">
    <location>
        <begin position="5"/>
        <end position="22"/>
    </location>
</feature>
<accession>A0A7U7EMZ8</accession>
<dbReference type="InterPro" id="IPR004680">
    <property type="entry name" value="Cit_transptr-like_dom"/>
</dbReference>
<gene>
    <name evidence="9" type="ORF">PSEWESI4_02297</name>
</gene>
<protein>
    <recommendedName>
        <fullName evidence="8">RCK C-terminal domain-containing protein</fullName>
    </recommendedName>
</protein>
<dbReference type="GO" id="GO:0008324">
    <property type="term" value="F:monoatomic cation transmembrane transporter activity"/>
    <property type="evidence" value="ECO:0007669"/>
    <property type="project" value="InterPro"/>
</dbReference>
<feature type="transmembrane region" description="Helical" evidence="7">
    <location>
        <begin position="520"/>
        <end position="542"/>
    </location>
</feature>
<feature type="transmembrane region" description="Helical" evidence="7">
    <location>
        <begin position="136"/>
        <end position="155"/>
    </location>
</feature>
<evidence type="ECO:0000256" key="5">
    <source>
        <dbReference type="ARBA" id="ARBA00022989"/>
    </source>
</evidence>
<name>A0A7U7EMZ8_9GAMM</name>
<evidence type="ECO:0000259" key="8">
    <source>
        <dbReference type="PROSITE" id="PS51202"/>
    </source>
</evidence>
<feature type="domain" description="RCK C-terminal" evidence="8">
    <location>
        <begin position="214"/>
        <end position="304"/>
    </location>
</feature>
<dbReference type="PANTHER" id="PTHR43652:SF1">
    <property type="entry name" value="RESPONSE REGULATOR"/>
    <property type="match status" value="1"/>
</dbReference>
<dbReference type="PROSITE" id="PS51202">
    <property type="entry name" value="RCK_C"/>
    <property type="match status" value="2"/>
</dbReference>
<dbReference type="PROSITE" id="PS01271">
    <property type="entry name" value="NA_SULFATE"/>
    <property type="match status" value="1"/>
</dbReference>
<dbReference type="InterPro" id="IPR031312">
    <property type="entry name" value="Na/sul_symport_CS"/>
</dbReference>
<evidence type="ECO:0000313" key="10">
    <source>
        <dbReference type="Proteomes" id="UP000583387"/>
    </source>
</evidence>
<evidence type="ECO:0000256" key="3">
    <source>
        <dbReference type="ARBA" id="ARBA00022692"/>
    </source>
</evidence>
<dbReference type="EMBL" id="CAJFCI010000045">
    <property type="protein sequence ID" value="CAD5108014.1"/>
    <property type="molecule type" value="Genomic_DNA"/>
</dbReference>
<feature type="transmembrane region" description="Helical" evidence="7">
    <location>
        <begin position="57"/>
        <end position="75"/>
    </location>
</feature>
<evidence type="ECO:0000313" key="9">
    <source>
        <dbReference type="EMBL" id="CAD5108014.1"/>
    </source>
</evidence>
<sequence length="611" mass="65006">MNLELIWVLGLLLAAVILFVIDKPRMDVVALLVIVALPLTGVLSIQQTLAGFSDPSVVLIAALFVIGAGLVRTGIAYRLGDWLVDKAGSSETRLLVLLMLCVAGLGSVMSSTGVVAIFIPVVLGVAARLRIAPGRLMMPLAFAGLISGMLTLVATPPNMVVHAELLRAGLEGFDFFSFTPIGLAVLGLGIAYMLATRHWLQRSDARDESGAPRLTLADLAQAYRLEGRERRLRVRADSPLANQALNELELRKEYGINVIAVERQRKFRTLLLVATGNSVLEPGDILLVDLASPAIGLLGAYQALGLEPMPLPNSYFSVHAHQLGLAEVALPPESQLPGKTIQELGFRTLHKLNVVGLRRHGQALEGVLVDEKLKPSDTLLVAGEWKAIHRLQGLSRDFLVLSLPAEVDEVAPAARKAPYALLSLAVMVVLMVSGLVPNVMAALIGCLLMGAFRCIDLDSAYRAIHWPTLVLIVGMLPFALALQQTGGIDLAVHGLVAVLGEAGPYVILASLFAVTALIGLFISNTATAVLMAPVAIATAQALDASPYPFAMIVALAASSAFMTPISSPVNTLVLGPGRYRFGDFVKVGVPFTLIVMLVSVLMVPWLMPLHP</sequence>
<feature type="transmembrane region" description="Helical" evidence="7">
    <location>
        <begin position="494"/>
        <end position="514"/>
    </location>
</feature>
<proteinExistence type="predicted"/>
<dbReference type="Proteomes" id="UP000583387">
    <property type="component" value="Unassembled WGS sequence"/>
</dbReference>
<keyword evidence="10" id="KW-1185">Reference proteome</keyword>
<organism evidence="9 10">
    <name type="scientific">Zestomonas carbonaria</name>
    <dbReference type="NCBI Taxonomy" id="2762745"/>
    <lineage>
        <taxon>Bacteria</taxon>
        <taxon>Pseudomonadati</taxon>
        <taxon>Pseudomonadota</taxon>
        <taxon>Gammaproteobacteria</taxon>
        <taxon>Pseudomonadales</taxon>
        <taxon>Pseudomonadaceae</taxon>
        <taxon>Zestomonas</taxon>
    </lineage>
</organism>
<feature type="transmembrane region" description="Helical" evidence="7">
    <location>
        <begin position="95"/>
        <end position="124"/>
    </location>
</feature>
<evidence type="ECO:0000256" key="2">
    <source>
        <dbReference type="ARBA" id="ARBA00022448"/>
    </source>
</evidence>
<dbReference type="InterPro" id="IPR006037">
    <property type="entry name" value="RCK_C"/>
</dbReference>
<keyword evidence="6 7" id="KW-0472">Membrane</keyword>
<dbReference type="GO" id="GO:0005886">
    <property type="term" value="C:plasma membrane"/>
    <property type="evidence" value="ECO:0007669"/>
    <property type="project" value="TreeGrafter"/>
</dbReference>